<dbReference type="Proteomes" id="UP001396898">
    <property type="component" value="Unassembled WGS sequence"/>
</dbReference>
<comment type="caution">
    <text evidence="2">The sequence shown here is derived from an EMBL/GenBank/DDBJ whole genome shotgun (WGS) entry which is preliminary data.</text>
</comment>
<keyword evidence="3" id="KW-1185">Reference proteome</keyword>
<feature type="region of interest" description="Disordered" evidence="1">
    <location>
        <begin position="1"/>
        <end position="58"/>
    </location>
</feature>
<evidence type="ECO:0000256" key="1">
    <source>
        <dbReference type="SAM" id="MobiDB-lite"/>
    </source>
</evidence>
<evidence type="ECO:0000313" key="3">
    <source>
        <dbReference type="Proteomes" id="UP001396898"/>
    </source>
</evidence>
<organism evidence="2 3">
    <name type="scientific">Apiospora marii</name>
    <dbReference type="NCBI Taxonomy" id="335849"/>
    <lineage>
        <taxon>Eukaryota</taxon>
        <taxon>Fungi</taxon>
        <taxon>Dikarya</taxon>
        <taxon>Ascomycota</taxon>
        <taxon>Pezizomycotina</taxon>
        <taxon>Sordariomycetes</taxon>
        <taxon>Xylariomycetidae</taxon>
        <taxon>Amphisphaeriales</taxon>
        <taxon>Apiosporaceae</taxon>
        <taxon>Apiospora</taxon>
    </lineage>
</organism>
<reference evidence="2 3" key="1">
    <citation type="submission" date="2023-01" db="EMBL/GenBank/DDBJ databases">
        <title>Analysis of 21 Apiospora genomes using comparative genomics revels a genus with tremendous synthesis potential of carbohydrate active enzymes and secondary metabolites.</title>
        <authorList>
            <person name="Sorensen T."/>
        </authorList>
    </citation>
    <scope>NUCLEOTIDE SEQUENCE [LARGE SCALE GENOMIC DNA]</scope>
    <source>
        <strain evidence="2 3">CBS 20057</strain>
    </source>
</reference>
<sequence length="338" mass="37967">MAEEGRRQGFYGSESGQDSDESWEKMSMDSSSLPDNVEEELPLPPLASPSVSSRESLTVEAYHEKEAVNCTLEQTDSDQRQHHSSKEVKELCNNAADVKAGGGAFYDKDYTPYSIRLLFTPDGNTSSSSSDNEASKLLPSSGWWAEMFIRCDVVPQLMREGLHWTDKNIMREEGHFDFGPIPYPWGPIARTYYLRDLDHAPPRWTASMQVHAHRVAPLSRFRPGRLTPERHLTAALARAPNGAAIYSWCSWAPDEAYNALYDDMPLEGWWPWPKKRPEEEDAATTKTSTESGSSSRETGSRERPSGNFFEPANSGYIREIYLGVHTVNPELEGQRGGL</sequence>
<gene>
    <name evidence="2" type="ORF">PG991_008107</name>
</gene>
<evidence type="ECO:0000313" key="2">
    <source>
        <dbReference type="EMBL" id="KAK8018917.1"/>
    </source>
</evidence>
<proteinExistence type="predicted"/>
<feature type="compositionally biased region" description="Low complexity" evidence="1">
    <location>
        <begin position="287"/>
        <end position="297"/>
    </location>
</feature>
<protein>
    <submittedName>
        <fullName evidence="2">Uncharacterized protein</fullName>
    </submittedName>
</protein>
<name>A0ABR1RVH7_9PEZI</name>
<dbReference type="EMBL" id="JAQQWI010000010">
    <property type="protein sequence ID" value="KAK8018917.1"/>
    <property type="molecule type" value="Genomic_DNA"/>
</dbReference>
<feature type="region of interest" description="Disordered" evidence="1">
    <location>
        <begin position="275"/>
        <end position="312"/>
    </location>
</feature>
<accession>A0ABR1RVH7</accession>